<feature type="transmembrane region" description="Helical" evidence="5">
    <location>
        <begin position="228"/>
        <end position="251"/>
    </location>
</feature>
<feature type="transmembrane region" description="Helical" evidence="5">
    <location>
        <begin position="135"/>
        <end position="153"/>
    </location>
</feature>
<dbReference type="Pfam" id="PF00892">
    <property type="entry name" value="EamA"/>
    <property type="match status" value="1"/>
</dbReference>
<dbReference type="VEuPathDB" id="TrichDB:TVAGG3_0279510"/>
<feature type="transmembrane region" description="Helical" evidence="5">
    <location>
        <begin position="324"/>
        <end position="348"/>
    </location>
</feature>
<feature type="transmembrane region" description="Helical" evidence="5">
    <location>
        <begin position="165"/>
        <end position="186"/>
    </location>
</feature>
<dbReference type="InterPro" id="IPR000620">
    <property type="entry name" value="EamA_dom"/>
</dbReference>
<feature type="transmembrane region" description="Helical" evidence="5">
    <location>
        <begin position="103"/>
        <end position="123"/>
    </location>
</feature>
<name>A2DWA6_TRIV3</name>
<protein>
    <submittedName>
        <fullName evidence="7">Integral membrane protein, putative</fullName>
    </submittedName>
</protein>
<evidence type="ECO:0000256" key="1">
    <source>
        <dbReference type="ARBA" id="ARBA00004141"/>
    </source>
</evidence>
<feature type="transmembrane region" description="Helical" evidence="5">
    <location>
        <begin position="263"/>
        <end position="281"/>
    </location>
</feature>
<keyword evidence="2 5" id="KW-0812">Transmembrane</keyword>
<keyword evidence="8" id="KW-1185">Reference proteome</keyword>
<gene>
    <name evidence="7" type="ORF">TVAG_393890</name>
</gene>
<feature type="transmembrane region" description="Helical" evidence="5">
    <location>
        <begin position="34"/>
        <end position="54"/>
    </location>
</feature>
<evidence type="ECO:0000256" key="2">
    <source>
        <dbReference type="ARBA" id="ARBA00022692"/>
    </source>
</evidence>
<evidence type="ECO:0000313" key="8">
    <source>
        <dbReference type="Proteomes" id="UP000001542"/>
    </source>
</evidence>
<dbReference type="PANTHER" id="PTHR32322:SF2">
    <property type="entry name" value="EAMA DOMAIN-CONTAINING PROTEIN"/>
    <property type="match status" value="1"/>
</dbReference>
<evidence type="ECO:0000256" key="4">
    <source>
        <dbReference type="ARBA" id="ARBA00023136"/>
    </source>
</evidence>
<evidence type="ECO:0000259" key="6">
    <source>
        <dbReference type="Pfam" id="PF00892"/>
    </source>
</evidence>
<sequence>MSLVRGYISFTILCFCYGTSYAVTSLLIGKVNDSAFALARSFAAALAATGYLFFKLRDPQYKQKALQSLRSGETNFFLSFCGGIFFLGIPITLIIIAQNKVPSFIVIISQPTVPFFSMIAAHFMTSDEKINFHNLLVQLCAIFGAVLTLVPSLSFSGDNSESDPFSYILLLIALILFSIGSIYIKIYLASSDFTLSCTFSTYGAFCYSALSAFYRAGFVEVFKGIGNMFPFTIIAVFIIGVIYNGIPTFLFMDVVMTLGAVKAQLTNFGQIIIGVFVGVTFLGEWDGYAPRDVQIVCCGLVFIIAAMVADLLSQVQKNQLVCEINYLALVIMIVFTMGAQLAYAYYYYPAGRVNVLVRTK</sequence>
<accession>A2DWA6</accession>
<feature type="transmembrane region" description="Helical" evidence="5">
    <location>
        <begin position="293"/>
        <end position="312"/>
    </location>
</feature>
<dbReference type="RefSeq" id="XP_001327469.1">
    <property type="nucleotide sequence ID" value="XM_001327434.1"/>
</dbReference>
<feature type="transmembrane region" description="Helical" evidence="5">
    <location>
        <begin position="193"/>
        <end position="216"/>
    </location>
</feature>
<organism evidence="7 8">
    <name type="scientific">Trichomonas vaginalis (strain ATCC PRA-98 / G3)</name>
    <dbReference type="NCBI Taxonomy" id="412133"/>
    <lineage>
        <taxon>Eukaryota</taxon>
        <taxon>Metamonada</taxon>
        <taxon>Parabasalia</taxon>
        <taxon>Trichomonadida</taxon>
        <taxon>Trichomonadidae</taxon>
        <taxon>Trichomonas</taxon>
    </lineage>
</organism>
<dbReference type="EMBL" id="DS113258">
    <property type="protein sequence ID" value="EAY15246.1"/>
    <property type="molecule type" value="Genomic_DNA"/>
</dbReference>
<keyword evidence="3 5" id="KW-1133">Transmembrane helix</keyword>
<reference evidence="7" key="1">
    <citation type="submission" date="2006-10" db="EMBL/GenBank/DDBJ databases">
        <authorList>
            <person name="Amadeo P."/>
            <person name="Zhao Q."/>
            <person name="Wortman J."/>
            <person name="Fraser-Liggett C."/>
            <person name="Carlton J."/>
        </authorList>
    </citation>
    <scope>NUCLEOTIDE SEQUENCE</scope>
    <source>
        <strain evidence="7">G3</strain>
    </source>
</reference>
<keyword evidence="4 5" id="KW-0472">Membrane</keyword>
<evidence type="ECO:0000256" key="3">
    <source>
        <dbReference type="ARBA" id="ARBA00022989"/>
    </source>
</evidence>
<dbReference type="Proteomes" id="UP000001542">
    <property type="component" value="Unassembled WGS sequence"/>
</dbReference>
<feature type="domain" description="EamA" evidence="6">
    <location>
        <begin position="5"/>
        <end position="149"/>
    </location>
</feature>
<dbReference type="KEGG" id="tva:4773244"/>
<evidence type="ECO:0000313" key="7">
    <source>
        <dbReference type="EMBL" id="EAY15246.1"/>
    </source>
</evidence>
<feature type="transmembrane region" description="Helical" evidence="5">
    <location>
        <begin position="75"/>
        <end position="97"/>
    </location>
</feature>
<evidence type="ECO:0000256" key="5">
    <source>
        <dbReference type="SAM" id="Phobius"/>
    </source>
</evidence>
<dbReference type="SMR" id="A2DWA6"/>
<dbReference type="AlphaFoldDB" id="A2DWA6"/>
<dbReference type="PANTHER" id="PTHR32322">
    <property type="entry name" value="INNER MEMBRANE TRANSPORTER"/>
    <property type="match status" value="1"/>
</dbReference>
<dbReference type="InParanoid" id="A2DWA6"/>
<dbReference type="GO" id="GO:0016020">
    <property type="term" value="C:membrane"/>
    <property type="evidence" value="ECO:0007669"/>
    <property type="project" value="UniProtKB-SubCell"/>
</dbReference>
<reference evidence="7" key="2">
    <citation type="journal article" date="2007" name="Science">
        <title>Draft genome sequence of the sexually transmitted pathogen Trichomonas vaginalis.</title>
        <authorList>
            <person name="Carlton J.M."/>
            <person name="Hirt R.P."/>
            <person name="Silva J.C."/>
            <person name="Delcher A.L."/>
            <person name="Schatz M."/>
            <person name="Zhao Q."/>
            <person name="Wortman J.R."/>
            <person name="Bidwell S.L."/>
            <person name="Alsmark U.C.M."/>
            <person name="Besteiro S."/>
            <person name="Sicheritz-Ponten T."/>
            <person name="Noel C.J."/>
            <person name="Dacks J.B."/>
            <person name="Foster P.G."/>
            <person name="Simillion C."/>
            <person name="Van de Peer Y."/>
            <person name="Miranda-Saavedra D."/>
            <person name="Barton G.J."/>
            <person name="Westrop G.D."/>
            <person name="Mueller S."/>
            <person name="Dessi D."/>
            <person name="Fiori P.L."/>
            <person name="Ren Q."/>
            <person name="Paulsen I."/>
            <person name="Zhang H."/>
            <person name="Bastida-Corcuera F.D."/>
            <person name="Simoes-Barbosa A."/>
            <person name="Brown M.T."/>
            <person name="Hayes R.D."/>
            <person name="Mukherjee M."/>
            <person name="Okumura C.Y."/>
            <person name="Schneider R."/>
            <person name="Smith A.J."/>
            <person name="Vanacova S."/>
            <person name="Villalvazo M."/>
            <person name="Haas B.J."/>
            <person name="Pertea M."/>
            <person name="Feldblyum T.V."/>
            <person name="Utterback T.R."/>
            <person name="Shu C.L."/>
            <person name="Osoegawa K."/>
            <person name="de Jong P.J."/>
            <person name="Hrdy I."/>
            <person name="Horvathova L."/>
            <person name="Zubacova Z."/>
            <person name="Dolezal P."/>
            <person name="Malik S.B."/>
            <person name="Logsdon J.M. Jr."/>
            <person name="Henze K."/>
            <person name="Gupta A."/>
            <person name="Wang C.C."/>
            <person name="Dunne R.L."/>
            <person name="Upcroft J.A."/>
            <person name="Upcroft P."/>
            <person name="White O."/>
            <person name="Salzberg S.L."/>
            <person name="Tang P."/>
            <person name="Chiu C.-H."/>
            <person name="Lee Y.-S."/>
            <person name="Embley T.M."/>
            <person name="Coombs G.H."/>
            <person name="Mottram J.C."/>
            <person name="Tachezy J."/>
            <person name="Fraser-Liggett C.M."/>
            <person name="Johnson P.J."/>
        </authorList>
    </citation>
    <scope>NUCLEOTIDE SEQUENCE [LARGE SCALE GENOMIC DNA]</scope>
    <source>
        <strain evidence="7">G3</strain>
    </source>
</reference>
<feature type="transmembrane region" description="Helical" evidence="5">
    <location>
        <begin position="7"/>
        <end position="28"/>
    </location>
</feature>
<proteinExistence type="predicted"/>
<dbReference type="OrthoDB" id="10550056at2759"/>
<dbReference type="InterPro" id="IPR050638">
    <property type="entry name" value="AA-Vitamin_Transporters"/>
</dbReference>
<dbReference type="VEuPathDB" id="TrichDB:TVAG_393890"/>
<comment type="subcellular location">
    <subcellularLocation>
        <location evidence="1">Membrane</location>
        <topology evidence="1">Multi-pass membrane protein</topology>
    </subcellularLocation>
</comment>